<feature type="transmembrane region" description="Helical" evidence="5">
    <location>
        <begin position="111"/>
        <end position="130"/>
    </location>
</feature>
<evidence type="ECO:0000313" key="6">
    <source>
        <dbReference type="EMBL" id="SDC62683.1"/>
    </source>
</evidence>
<evidence type="ECO:0000313" key="7">
    <source>
        <dbReference type="Proteomes" id="UP000199628"/>
    </source>
</evidence>
<dbReference type="EMBL" id="FMZV01000003">
    <property type="protein sequence ID" value="SDC62683.1"/>
    <property type="molecule type" value="Genomic_DNA"/>
</dbReference>
<organism evidence="6 7">
    <name type="scientific">Ruegeria marina</name>
    <dbReference type="NCBI Taxonomy" id="639004"/>
    <lineage>
        <taxon>Bacteria</taxon>
        <taxon>Pseudomonadati</taxon>
        <taxon>Pseudomonadota</taxon>
        <taxon>Alphaproteobacteria</taxon>
        <taxon>Rhodobacterales</taxon>
        <taxon>Roseobacteraceae</taxon>
        <taxon>Ruegeria</taxon>
    </lineage>
</organism>
<evidence type="ECO:0000256" key="4">
    <source>
        <dbReference type="ARBA" id="ARBA00023136"/>
    </source>
</evidence>
<dbReference type="Gene3D" id="1.20.120.550">
    <property type="entry name" value="Membrane associated eicosanoid/glutathione metabolism-like domain"/>
    <property type="match status" value="1"/>
</dbReference>
<dbReference type="Pfam" id="PF01124">
    <property type="entry name" value="MAPEG"/>
    <property type="match status" value="1"/>
</dbReference>
<evidence type="ECO:0000256" key="2">
    <source>
        <dbReference type="ARBA" id="ARBA00022692"/>
    </source>
</evidence>
<keyword evidence="2 5" id="KW-0812">Transmembrane</keyword>
<protein>
    <submittedName>
        <fullName evidence="6">MAPEG family protein</fullName>
    </submittedName>
</protein>
<dbReference type="AlphaFoldDB" id="A0A1G6N4D6"/>
<dbReference type="STRING" id="639004.SAMN04488239_10333"/>
<evidence type="ECO:0000256" key="3">
    <source>
        <dbReference type="ARBA" id="ARBA00022989"/>
    </source>
</evidence>
<keyword evidence="4 5" id="KW-0472">Membrane</keyword>
<gene>
    <name evidence="6" type="ORF">SAMN04488239_10333</name>
</gene>
<dbReference type="SUPFAM" id="SSF161084">
    <property type="entry name" value="MAPEG domain-like"/>
    <property type="match status" value="1"/>
</dbReference>
<dbReference type="InterPro" id="IPR023352">
    <property type="entry name" value="MAPEG-like_dom_sf"/>
</dbReference>
<comment type="subcellular location">
    <subcellularLocation>
        <location evidence="1">Membrane</location>
    </subcellularLocation>
</comment>
<sequence length="132" mass="14396">MTTLEFYTVLTGLWIAIAWLPYILDRIMVRGLMGAMANYDPNATPQSAWAQRAMRAHNVAIQAFAAFAPLAVMAMMKRPEDALAGTLAMTFFVGIFAHYIIYCLGIPVLRTLAFALAALSSVALALRLLGTI</sequence>
<name>A0A1G6N4D6_9RHOB</name>
<dbReference type="InterPro" id="IPR001129">
    <property type="entry name" value="Membr-assoc_MAPEG"/>
</dbReference>
<proteinExistence type="predicted"/>
<feature type="transmembrane region" description="Helical" evidence="5">
    <location>
        <begin position="82"/>
        <end position="104"/>
    </location>
</feature>
<evidence type="ECO:0000256" key="5">
    <source>
        <dbReference type="SAM" id="Phobius"/>
    </source>
</evidence>
<keyword evidence="3 5" id="KW-1133">Transmembrane helix</keyword>
<dbReference type="PANTHER" id="PTHR35371">
    <property type="entry name" value="INNER MEMBRANE PROTEIN"/>
    <property type="match status" value="1"/>
</dbReference>
<feature type="transmembrane region" description="Helical" evidence="5">
    <location>
        <begin position="59"/>
        <end position="76"/>
    </location>
</feature>
<dbReference type="OrthoDB" id="7743618at2"/>
<keyword evidence="7" id="KW-1185">Reference proteome</keyword>
<dbReference type="PANTHER" id="PTHR35371:SF1">
    <property type="entry name" value="BLR7753 PROTEIN"/>
    <property type="match status" value="1"/>
</dbReference>
<dbReference type="RefSeq" id="WP_093029026.1">
    <property type="nucleotide sequence ID" value="NZ_FMZV01000003.1"/>
</dbReference>
<accession>A0A1G6N4D6</accession>
<reference evidence="7" key="1">
    <citation type="submission" date="2016-10" db="EMBL/GenBank/DDBJ databases">
        <authorList>
            <person name="Varghese N."/>
            <person name="Submissions S."/>
        </authorList>
    </citation>
    <scope>NUCLEOTIDE SEQUENCE [LARGE SCALE GENOMIC DNA]</scope>
    <source>
        <strain evidence="7">CGMCC 1.9108</strain>
    </source>
</reference>
<evidence type="ECO:0000256" key="1">
    <source>
        <dbReference type="ARBA" id="ARBA00004370"/>
    </source>
</evidence>
<dbReference type="Proteomes" id="UP000199628">
    <property type="component" value="Unassembled WGS sequence"/>
</dbReference>
<dbReference type="GO" id="GO:0016020">
    <property type="term" value="C:membrane"/>
    <property type="evidence" value="ECO:0007669"/>
    <property type="project" value="UniProtKB-SubCell"/>
</dbReference>
<feature type="transmembrane region" description="Helical" evidence="5">
    <location>
        <begin position="6"/>
        <end position="24"/>
    </location>
</feature>